<feature type="compositionally biased region" description="Polar residues" evidence="1">
    <location>
        <begin position="165"/>
        <end position="179"/>
    </location>
</feature>
<dbReference type="Proteomes" id="UP000664815">
    <property type="component" value="Unassembled WGS sequence"/>
</dbReference>
<accession>A0A9D8PZB4</accession>
<dbReference type="RefSeq" id="WP_273083784.1">
    <property type="nucleotide sequence ID" value="NZ_JAFKME010000009.1"/>
</dbReference>
<feature type="compositionally biased region" description="Basic and acidic residues" evidence="1">
    <location>
        <begin position="184"/>
        <end position="200"/>
    </location>
</feature>
<feature type="region of interest" description="Disordered" evidence="1">
    <location>
        <begin position="145"/>
        <end position="237"/>
    </location>
</feature>
<feature type="compositionally biased region" description="Low complexity" evidence="1">
    <location>
        <begin position="41"/>
        <end position="51"/>
    </location>
</feature>
<feature type="region of interest" description="Disordered" evidence="1">
    <location>
        <begin position="118"/>
        <end position="137"/>
    </location>
</feature>
<gene>
    <name evidence="2" type="ORF">J0H45_07465</name>
</gene>
<feature type="region of interest" description="Disordered" evidence="1">
    <location>
        <begin position="32"/>
        <end position="78"/>
    </location>
</feature>
<feature type="compositionally biased region" description="Basic and acidic residues" evidence="1">
    <location>
        <begin position="214"/>
        <end position="237"/>
    </location>
</feature>
<proteinExistence type="predicted"/>
<name>A0A9D8PZB4_9GAMM</name>
<protein>
    <submittedName>
        <fullName evidence="2">Uncharacterized protein</fullName>
    </submittedName>
</protein>
<sequence length="339" mass="37829">MLLLFIALPAMLSAQEHPRRLSQEELARLRDSVEKSREDSALAAQRTAASRQQEEQRRQEQLAQQAWDPHAAHDEQIPVSAPAPGMFEAFLGGFQSEVDKQRQQDAQQQRFLDDLRRQADAVHRQRQQEQERQRLADEHARQQLLARRRGQQQTMPDAAGGTGRPGQQATTTTEAMSAPQQAARAREERLRVDAGAERQRQQQLREQQQADQAEWERRRAADEAAADDRQRNEEQRRLAAAQAVQQAEHNLKATFRGAAVTCPGGGKDMLYLRTSSPPKTGCDVSFEARCPGTTAGNGAYFSQTNYIGASCGFGDNIRIGTMDCPADQVSIRMLQASCG</sequence>
<comment type="caution">
    <text evidence="2">The sequence shown here is derived from an EMBL/GenBank/DDBJ whole genome shotgun (WGS) entry which is preliminary data.</text>
</comment>
<reference evidence="2" key="1">
    <citation type="submission" date="2021-02" db="EMBL/GenBank/DDBJ databases">
        <title>Thiocyanate and organic carbon inputs drive convergent selection for specific autotrophic Afipia and Thiobacillus strains within complex microbiomes.</title>
        <authorList>
            <person name="Huddy R.J."/>
            <person name="Sachdeva R."/>
            <person name="Kadzinga F."/>
            <person name="Kantor R.S."/>
            <person name="Harrison S.T.L."/>
            <person name="Banfield J.F."/>
        </authorList>
    </citation>
    <scope>NUCLEOTIDE SEQUENCE</scope>
    <source>
        <strain evidence="2">SCN18_10_11_15_R1_P_69_7</strain>
    </source>
</reference>
<dbReference type="AlphaFoldDB" id="A0A9D8PZB4"/>
<evidence type="ECO:0000256" key="1">
    <source>
        <dbReference type="SAM" id="MobiDB-lite"/>
    </source>
</evidence>
<organism evidence="2 3">
    <name type="scientific">Stenotrophomonas nitritireducens</name>
    <dbReference type="NCBI Taxonomy" id="83617"/>
    <lineage>
        <taxon>Bacteria</taxon>
        <taxon>Pseudomonadati</taxon>
        <taxon>Pseudomonadota</taxon>
        <taxon>Gammaproteobacteria</taxon>
        <taxon>Lysobacterales</taxon>
        <taxon>Lysobacteraceae</taxon>
        <taxon>Stenotrophomonas</taxon>
    </lineage>
</organism>
<evidence type="ECO:0000313" key="3">
    <source>
        <dbReference type="Proteomes" id="UP000664815"/>
    </source>
</evidence>
<dbReference type="EMBL" id="JAFKMG010000678">
    <property type="protein sequence ID" value="MBN8799182.1"/>
    <property type="molecule type" value="Genomic_DNA"/>
</dbReference>
<evidence type="ECO:0000313" key="2">
    <source>
        <dbReference type="EMBL" id="MBN8799182.1"/>
    </source>
</evidence>
<feature type="compositionally biased region" description="Low complexity" evidence="1">
    <location>
        <begin position="201"/>
        <end position="212"/>
    </location>
</feature>